<evidence type="ECO:0000313" key="2">
    <source>
        <dbReference type="Proteomes" id="UP000228777"/>
    </source>
</evidence>
<comment type="caution">
    <text evidence="1">The sequence shown here is derived from an EMBL/GenBank/DDBJ whole genome shotgun (WGS) entry which is preliminary data.</text>
</comment>
<protein>
    <submittedName>
        <fullName evidence="1">Uncharacterized protein</fullName>
    </submittedName>
</protein>
<dbReference type="Proteomes" id="UP000228777">
    <property type="component" value="Unassembled WGS sequence"/>
</dbReference>
<sequence length="66" mass="7587">MTVTPLSWNYGAGKIMKYWPNFKTNKLQTGLDRGLGFGILKVVNPTALSVYRDGGFYFYEKSIRLY</sequence>
<gene>
    <name evidence="1" type="ORF">COS93_02300</name>
</gene>
<evidence type="ECO:0000313" key="1">
    <source>
        <dbReference type="EMBL" id="PIU46542.1"/>
    </source>
</evidence>
<proteinExistence type="predicted"/>
<dbReference type="EMBL" id="PEWP01000045">
    <property type="protein sequence ID" value="PIU46542.1"/>
    <property type="molecule type" value="Genomic_DNA"/>
</dbReference>
<name>A0A2M6Z2G8_9BACT</name>
<reference evidence="2" key="1">
    <citation type="submission" date="2017-09" db="EMBL/GenBank/DDBJ databases">
        <title>Depth-based differentiation of microbial function through sediment-hosted aquifers and enrichment of novel symbionts in the deep terrestrial subsurface.</title>
        <authorList>
            <person name="Probst A.J."/>
            <person name="Ladd B."/>
            <person name="Jarett J.K."/>
            <person name="Geller-Mcgrath D.E."/>
            <person name="Sieber C.M.K."/>
            <person name="Emerson J.B."/>
            <person name="Anantharaman K."/>
            <person name="Thomas B.C."/>
            <person name="Malmstrom R."/>
            <person name="Stieglmeier M."/>
            <person name="Klingl A."/>
            <person name="Woyke T."/>
            <person name="Ryan C.M."/>
            <person name="Banfield J.F."/>
        </authorList>
    </citation>
    <scope>NUCLEOTIDE SEQUENCE [LARGE SCALE GENOMIC DNA]</scope>
</reference>
<dbReference type="AlphaFoldDB" id="A0A2M6Z2G8"/>
<accession>A0A2M6Z2G8</accession>
<organism evidence="1 2">
    <name type="scientific">bacterium (Candidatus Gribaldobacteria) CG07_land_8_20_14_0_80_33_18</name>
    <dbReference type="NCBI Taxonomy" id="2014272"/>
    <lineage>
        <taxon>Bacteria</taxon>
        <taxon>Candidatus Gribaldobacteria</taxon>
    </lineage>
</organism>